<evidence type="ECO:0000313" key="4">
    <source>
        <dbReference type="EMBL" id="TKD03338.1"/>
    </source>
</evidence>
<accession>A0A4U1J9N5</accession>
<dbReference type="OrthoDB" id="9790848at2"/>
<dbReference type="Pfam" id="PF00499">
    <property type="entry name" value="Oxidored_q3"/>
    <property type="match status" value="1"/>
</dbReference>
<comment type="similarity">
    <text evidence="1 2">Belongs to the complex I subunit 6 family.</text>
</comment>
<sequence>MGLLSTIIGIAGLYLMLAAEFLAAIQLLVYAGAVVILFLFVIMLLGPSAQSKRDARGAVARYVGAAALLVSGLGAMVLVMRTQSGTPTALPAVPPQFGTIESIGHELFSTALVPFELSGALLLVAVIGAVAVARGKQVDPTLLPAADAKPSQAPAPNAAQTKEARS</sequence>
<comment type="caution">
    <text evidence="4">The sequence shown here is derived from an EMBL/GenBank/DDBJ whole genome shotgun (WGS) entry which is preliminary data.</text>
</comment>
<comment type="catalytic activity">
    <reaction evidence="2">
        <text>a quinone + NADH + 5 H(+)(in) = a quinol + NAD(+) + 4 H(+)(out)</text>
        <dbReference type="Rhea" id="RHEA:57888"/>
        <dbReference type="ChEBI" id="CHEBI:15378"/>
        <dbReference type="ChEBI" id="CHEBI:24646"/>
        <dbReference type="ChEBI" id="CHEBI:57540"/>
        <dbReference type="ChEBI" id="CHEBI:57945"/>
        <dbReference type="ChEBI" id="CHEBI:132124"/>
    </reaction>
</comment>
<evidence type="ECO:0000256" key="3">
    <source>
        <dbReference type="SAM" id="MobiDB-lite"/>
    </source>
</evidence>
<feature type="transmembrane region" description="Helical" evidence="2">
    <location>
        <begin position="111"/>
        <end position="133"/>
    </location>
</feature>
<keyword evidence="2" id="KW-0472">Membrane</keyword>
<keyword evidence="5" id="KW-1185">Reference proteome</keyword>
<dbReference type="Gene3D" id="1.20.120.1200">
    <property type="entry name" value="NADH-ubiquinone/plastoquinone oxidoreductase chain 6, subunit NuoJ"/>
    <property type="match status" value="1"/>
</dbReference>
<keyword evidence="2" id="KW-0812">Transmembrane</keyword>
<comment type="function">
    <text evidence="2">NDH-1 shuttles electrons from NADH, via FMN and iron-sulfur (Fe-S) centers, to quinones in the respiratory chain. Couples the redox reaction to proton translocation (for every two electrons transferred, four hydrogen ions are translocated across the cytoplasmic membrane), and thus conserves the redox energy in a proton gradient.</text>
</comment>
<reference evidence="4 5" key="1">
    <citation type="submission" date="2019-04" db="EMBL/GenBank/DDBJ databases">
        <authorList>
            <person name="Li Y."/>
            <person name="Wang J."/>
        </authorList>
    </citation>
    <scope>NUCLEOTIDE SEQUENCE [LARGE SCALE GENOMIC DNA]</scope>
    <source>
        <strain evidence="4 5">DSM 14668</strain>
    </source>
</reference>
<keyword evidence="2" id="KW-1133">Transmembrane helix</keyword>
<dbReference type="EC" id="7.1.1.-" evidence="2"/>
<gene>
    <name evidence="4" type="ORF">E8A74_26490</name>
</gene>
<comment type="subcellular location">
    <subcellularLocation>
        <location evidence="2">Cell membrane</location>
        <topology evidence="2">Multi-pass membrane protein</topology>
    </subcellularLocation>
</comment>
<comment type="caution">
    <text evidence="2">Lacks conserved residue(s) required for the propagation of feature annotation.</text>
</comment>
<keyword evidence="2" id="KW-0520">NAD</keyword>
<feature type="transmembrane region" description="Helical" evidence="2">
    <location>
        <begin position="28"/>
        <end position="47"/>
    </location>
</feature>
<dbReference type="GO" id="GO:0048038">
    <property type="term" value="F:quinone binding"/>
    <property type="evidence" value="ECO:0007669"/>
    <property type="project" value="UniProtKB-UniRule"/>
</dbReference>
<evidence type="ECO:0000256" key="2">
    <source>
        <dbReference type="RuleBase" id="RU004429"/>
    </source>
</evidence>
<dbReference type="InterPro" id="IPR001457">
    <property type="entry name" value="NADH_UbQ/plastoQ_OxRdtase_su6"/>
</dbReference>
<protein>
    <recommendedName>
        <fullName evidence="2">NADH-quinone oxidoreductase subunit J</fullName>
        <ecNumber evidence="2">7.1.1.-</ecNumber>
    </recommendedName>
</protein>
<dbReference type="InterPro" id="IPR042106">
    <property type="entry name" value="Nuo/plastoQ_OxRdtase_6_NuoJ"/>
</dbReference>
<proteinExistence type="inferred from homology"/>
<dbReference type="GO" id="GO:0005886">
    <property type="term" value="C:plasma membrane"/>
    <property type="evidence" value="ECO:0007669"/>
    <property type="project" value="UniProtKB-SubCell"/>
</dbReference>
<feature type="transmembrane region" description="Helical" evidence="2">
    <location>
        <begin position="59"/>
        <end position="80"/>
    </location>
</feature>
<dbReference type="Proteomes" id="UP000309215">
    <property type="component" value="Unassembled WGS sequence"/>
</dbReference>
<keyword evidence="2" id="KW-1003">Cell membrane</keyword>
<dbReference type="AlphaFoldDB" id="A0A4U1J9N5"/>
<evidence type="ECO:0000313" key="5">
    <source>
        <dbReference type="Proteomes" id="UP000309215"/>
    </source>
</evidence>
<feature type="region of interest" description="Disordered" evidence="3">
    <location>
        <begin position="143"/>
        <end position="166"/>
    </location>
</feature>
<dbReference type="PANTHER" id="PTHR33269:SF17">
    <property type="entry name" value="NADH-UBIQUINONE OXIDOREDUCTASE CHAIN 6"/>
    <property type="match status" value="1"/>
</dbReference>
<dbReference type="PANTHER" id="PTHR33269">
    <property type="entry name" value="NADH-UBIQUINONE OXIDOREDUCTASE CHAIN 6"/>
    <property type="match status" value="1"/>
</dbReference>
<keyword evidence="2" id="KW-0874">Quinone</keyword>
<dbReference type="EMBL" id="SSMQ01000030">
    <property type="protein sequence ID" value="TKD03338.1"/>
    <property type="molecule type" value="Genomic_DNA"/>
</dbReference>
<name>A0A4U1J9N5_9BACT</name>
<organism evidence="4 5">
    <name type="scientific">Polyangium fumosum</name>
    <dbReference type="NCBI Taxonomy" id="889272"/>
    <lineage>
        <taxon>Bacteria</taxon>
        <taxon>Pseudomonadati</taxon>
        <taxon>Myxococcota</taxon>
        <taxon>Polyangia</taxon>
        <taxon>Polyangiales</taxon>
        <taxon>Polyangiaceae</taxon>
        <taxon>Polyangium</taxon>
    </lineage>
</organism>
<dbReference type="GO" id="GO:0008137">
    <property type="term" value="F:NADH dehydrogenase (ubiquinone) activity"/>
    <property type="evidence" value="ECO:0007669"/>
    <property type="project" value="UniProtKB-UniRule"/>
</dbReference>
<evidence type="ECO:0000256" key="1">
    <source>
        <dbReference type="ARBA" id="ARBA00005698"/>
    </source>
</evidence>